<comment type="caution">
    <text evidence="2">The sequence shown here is derived from an EMBL/GenBank/DDBJ whole genome shotgun (WGS) entry which is preliminary data.</text>
</comment>
<dbReference type="InterPro" id="IPR011333">
    <property type="entry name" value="SKP1/BTB/POZ_sf"/>
</dbReference>
<evidence type="ECO:0000313" key="3">
    <source>
        <dbReference type="Proteomes" id="UP000499080"/>
    </source>
</evidence>
<dbReference type="EMBL" id="BGPR01012418">
    <property type="protein sequence ID" value="GBN55970.1"/>
    <property type="molecule type" value="Genomic_DNA"/>
</dbReference>
<keyword evidence="3" id="KW-1185">Reference proteome</keyword>
<evidence type="ECO:0000313" key="2">
    <source>
        <dbReference type="EMBL" id="GBN55970.1"/>
    </source>
</evidence>
<dbReference type="OrthoDB" id="6500957at2759"/>
<reference evidence="2 3" key="1">
    <citation type="journal article" date="2019" name="Sci. Rep.">
        <title>Orb-weaving spider Araneus ventricosus genome elucidates the spidroin gene catalogue.</title>
        <authorList>
            <person name="Kono N."/>
            <person name="Nakamura H."/>
            <person name="Ohtoshi R."/>
            <person name="Moran D.A.P."/>
            <person name="Shinohara A."/>
            <person name="Yoshida Y."/>
            <person name="Fujiwara M."/>
            <person name="Mori M."/>
            <person name="Tomita M."/>
            <person name="Arakawa K."/>
        </authorList>
    </citation>
    <scope>NUCLEOTIDE SEQUENCE [LARGE SCALE GENOMIC DNA]</scope>
</reference>
<dbReference type="Gene3D" id="3.30.710.10">
    <property type="entry name" value="Potassium Channel Kv1.1, Chain A"/>
    <property type="match status" value="1"/>
</dbReference>
<dbReference type="Pfam" id="PF00651">
    <property type="entry name" value="BTB"/>
    <property type="match status" value="1"/>
</dbReference>
<dbReference type="AlphaFoldDB" id="A0A4Y2PZE5"/>
<dbReference type="Proteomes" id="UP000499080">
    <property type="component" value="Unassembled WGS sequence"/>
</dbReference>
<dbReference type="InterPro" id="IPR000210">
    <property type="entry name" value="BTB/POZ_dom"/>
</dbReference>
<evidence type="ECO:0000259" key="1">
    <source>
        <dbReference type="Pfam" id="PF00651"/>
    </source>
</evidence>
<gene>
    <name evidence="2" type="ORF">AVEN_117715_1</name>
</gene>
<accession>A0A4Y2PZE5</accession>
<protein>
    <recommendedName>
        <fullName evidence="1">BTB domain-containing protein</fullName>
    </recommendedName>
</protein>
<organism evidence="2 3">
    <name type="scientific">Araneus ventricosus</name>
    <name type="common">Orbweaver spider</name>
    <name type="synonym">Epeira ventricosa</name>
    <dbReference type="NCBI Taxonomy" id="182803"/>
    <lineage>
        <taxon>Eukaryota</taxon>
        <taxon>Metazoa</taxon>
        <taxon>Ecdysozoa</taxon>
        <taxon>Arthropoda</taxon>
        <taxon>Chelicerata</taxon>
        <taxon>Arachnida</taxon>
        <taxon>Araneae</taxon>
        <taxon>Araneomorphae</taxon>
        <taxon>Entelegynae</taxon>
        <taxon>Araneoidea</taxon>
        <taxon>Araneidae</taxon>
        <taxon>Araneus</taxon>
    </lineage>
</organism>
<name>A0A4Y2PZE5_ARAVE</name>
<sequence length="90" mass="10321">MDENTLCRLLLYIYTDTVEDLQVENALDLFKAAADYQLFDLKDKCSDILSLGKKYQEEKLEEAAGDFDCGLDKKIKVNEDSKQIAECNLF</sequence>
<dbReference type="SUPFAM" id="SSF54695">
    <property type="entry name" value="POZ domain"/>
    <property type="match status" value="1"/>
</dbReference>
<feature type="domain" description="BTB" evidence="1">
    <location>
        <begin position="4"/>
        <end position="49"/>
    </location>
</feature>
<proteinExistence type="predicted"/>